<gene>
    <name evidence="1" type="primary">rpoB-a</name>
</gene>
<keyword evidence="1" id="KW-0150">Chloroplast</keyword>
<geneLocation type="chloroplast" evidence="1"/>
<evidence type="ECO:0000313" key="1">
    <source>
        <dbReference type="EMBL" id="ANN39048.1"/>
    </source>
</evidence>
<dbReference type="Gene3D" id="3.90.1100.10">
    <property type="match status" value="1"/>
</dbReference>
<keyword evidence="1" id="KW-0934">Plastid</keyword>
<accession>A0A1L2EDU7</accession>
<dbReference type="GeneID" id="30685224"/>
<name>A0A1L2EDU7_9CHLO</name>
<dbReference type="EMBL" id="KU059765">
    <property type="protein sequence ID" value="ANN39048.1"/>
    <property type="molecule type" value="Genomic_DNA"/>
</dbReference>
<reference evidence="1" key="1">
    <citation type="submission" date="2015-11" db="EMBL/GenBank/DDBJ databases">
        <title>Re-assessment of the Classification of Bryopsidales (Chlorophyta) Based on Chloroplast Phylogenomic Analyses.</title>
        <authorList>
            <person name="Cremen M.C.M."/>
            <person name="Leliaert F."/>
            <person name="West J."/>
            <person name="Lam D.W."/>
            <person name="Shimada S."/>
            <person name="Lopez-Bautista J.M."/>
            <person name="Verbruggen H."/>
        </authorList>
    </citation>
    <scope>NUCLEOTIDE SEQUENCE</scope>
</reference>
<sequence length="85" mass="10217">MFFCFYKILFFLADLLKIQRKSFYTFLSKGLIEQLSEKKAFFSIKKDMKIILFSKYYQLIEPRDNIQQSIVHSKTFGCKLFIPVL</sequence>
<proteinExistence type="predicted"/>
<dbReference type="AlphaFoldDB" id="A0A1L2EDU7"/>
<dbReference type="SUPFAM" id="SSF64484">
    <property type="entry name" value="beta and beta-prime subunits of DNA dependent RNA-polymerase"/>
    <property type="match status" value="1"/>
</dbReference>
<organism evidence="1">
    <name type="scientific">Lambia antarctica</name>
    <dbReference type="NCBI Taxonomy" id="101717"/>
    <lineage>
        <taxon>Eukaryota</taxon>
        <taxon>Viridiplantae</taxon>
        <taxon>Chlorophyta</taxon>
        <taxon>core chlorophytes</taxon>
        <taxon>Ulvophyceae</taxon>
        <taxon>TCBD clade</taxon>
        <taxon>Bryopsidales</taxon>
        <taxon>Bryopsidineae</taxon>
        <taxon>Bryopsidaceae</taxon>
        <taxon>Lambia</taxon>
    </lineage>
</organism>
<dbReference type="RefSeq" id="YP_009330342.1">
    <property type="nucleotide sequence ID" value="NC_032284.1"/>
</dbReference>
<protein>
    <submittedName>
        <fullName evidence="1">Beta subunit of RNA polymerase</fullName>
    </submittedName>
</protein>